<dbReference type="RefSeq" id="WP_040136634.1">
    <property type="nucleotide sequence ID" value="NZ_CP009889.1"/>
</dbReference>
<keyword evidence="1" id="KW-0472">Membrane</keyword>
<sequence>MDSTNKRWKENIAEAMNETQNNRPSKANTTIMLPSWTSYAVCILFGFLLAKTLVTGVQTHHKNLDRDYQTGGSVALLMVAEDVEHYKLTYGKLPDDLPSPIAAVIDVSYEKISNDHFRLTMPHGNSNIIFDAKDDKIYMD</sequence>
<evidence type="ECO:0000313" key="3">
    <source>
        <dbReference type="Proteomes" id="UP000030341"/>
    </source>
</evidence>
<protein>
    <submittedName>
        <fullName evidence="2">Uncharacterized protein</fullName>
    </submittedName>
</protein>
<organism evidence="2 3">
    <name type="scientific">Pseudoalteromonas piratica</name>
    <dbReference type="NCBI Taxonomy" id="1348114"/>
    <lineage>
        <taxon>Bacteria</taxon>
        <taxon>Pseudomonadati</taxon>
        <taxon>Pseudomonadota</taxon>
        <taxon>Gammaproteobacteria</taxon>
        <taxon>Alteromonadales</taxon>
        <taxon>Pseudoalteromonadaceae</taxon>
        <taxon>Pseudoalteromonas</taxon>
    </lineage>
</organism>
<gene>
    <name evidence="2" type="ORF">OM33_21300</name>
</gene>
<feature type="transmembrane region" description="Helical" evidence="1">
    <location>
        <begin position="36"/>
        <end position="54"/>
    </location>
</feature>
<dbReference type="Proteomes" id="UP000030341">
    <property type="component" value="Chromosome 2"/>
</dbReference>
<keyword evidence="3" id="KW-1185">Reference proteome</keyword>
<dbReference type="AlphaFoldDB" id="A0A0A7EN90"/>
<accession>A0A0A7EN90</accession>
<name>A0A0A7EN90_9GAMM</name>
<evidence type="ECO:0000313" key="2">
    <source>
        <dbReference type="EMBL" id="AIY67546.1"/>
    </source>
</evidence>
<dbReference type="EMBL" id="CP009889">
    <property type="protein sequence ID" value="AIY67546.1"/>
    <property type="molecule type" value="Genomic_DNA"/>
</dbReference>
<dbReference type="OrthoDB" id="9880461at2"/>
<proteinExistence type="predicted"/>
<keyword evidence="1" id="KW-1133">Transmembrane helix</keyword>
<evidence type="ECO:0000256" key="1">
    <source>
        <dbReference type="SAM" id="Phobius"/>
    </source>
</evidence>
<dbReference type="KEGG" id="pseo:OM33_21300"/>
<dbReference type="HOGENOM" id="CLU_1833524_0_0_6"/>
<keyword evidence="1" id="KW-0812">Transmembrane</keyword>
<reference evidence="2 3" key="1">
    <citation type="submission" date="2014-11" db="EMBL/GenBank/DDBJ databases">
        <title>Complete Genome Sequence of Pseudoalteromonas sp. Strain OCN003 Isolated from Kaneohe Bay, Oahu, Hawaii.</title>
        <authorList>
            <person name="Beurmann S."/>
            <person name="Videau P."/>
            <person name="Ushijima B."/>
            <person name="Smith A.M."/>
            <person name="Aeby G.S."/>
            <person name="Callahan S.M."/>
            <person name="Belcaid M."/>
        </authorList>
    </citation>
    <scope>NUCLEOTIDE SEQUENCE [LARGE SCALE GENOMIC DNA]</scope>
    <source>
        <strain evidence="2 3">OCN003</strain>
    </source>
</reference>